<comment type="caution">
    <text evidence="1">The sequence shown here is derived from an EMBL/GenBank/DDBJ whole genome shotgun (WGS) entry which is preliminary data.</text>
</comment>
<sequence>MPAVADLPPQFQKRVACSIDAAVKYEIPANLMLAVAEQEGGKPGEWVRHPNGAVDVGPMQFSTGYLRDLARYGITAQDVAARGCYPYQLAAWRLRMHIKLDQGDLWTKAANYHSRTPQFNRVYRAELMLKAVKWADWLERHFTTIRRPAR</sequence>
<dbReference type="AlphaFoldDB" id="A0A848FCG1"/>
<dbReference type="CDD" id="cd13400">
    <property type="entry name" value="LT_IagB-like"/>
    <property type="match status" value="1"/>
</dbReference>
<organism evidence="1 2">
    <name type="scientific">Azohydromonas caseinilytica</name>
    <dbReference type="NCBI Taxonomy" id="2728836"/>
    <lineage>
        <taxon>Bacteria</taxon>
        <taxon>Pseudomonadati</taxon>
        <taxon>Pseudomonadota</taxon>
        <taxon>Betaproteobacteria</taxon>
        <taxon>Burkholderiales</taxon>
        <taxon>Sphaerotilaceae</taxon>
        <taxon>Azohydromonas</taxon>
    </lineage>
</organism>
<evidence type="ECO:0000313" key="2">
    <source>
        <dbReference type="Proteomes" id="UP000574067"/>
    </source>
</evidence>
<dbReference type="EMBL" id="JABBFW010000014">
    <property type="protein sequence ID" value="NML17018.1"/>
    <property type="molecule type" value="Genomic_DNA"/>
</dbReference>
<dbReference type="NCBIfam" id="NF010463">
    <property type="entry name" value="PRK13888.1"/>
    <property type="match status" value="1"/>
</dbReference>
<dbReference type="InterPro" id="IPR023346">
    <property type="entry name" value="Lysozyme-like_dom_sf"/>
</dbReference>
<name>A0A848FCG1_9BURK</name>
<proteinExistence type="predicted"/>
<protein>
    <submittedName>
        <fullName evidence="1">Conjugal transfer protein TrbN</fullName>
    </submittedName>
</protein>
<evidence type="ECO:0000313" key="1">
    <source>
        <dbReference type="EMBL" id="NML17018.1"/>
    </source>
</evidence>
<keyword evidence="2" id="KW-1185">Reference proteome</keyword>
<dbReference type="SUPFAM" id="SSF53955">
    <property type="entry name" value="Lysozyme-like"/>
    <property type="match status" value="1"/>
</dbReference>
<accession>A0A848FCG1</accession>
<dbReference type="Proteomes" id="UP000574067">
    <property type="component" value="Unassembled WGS sequence"/>
</dbReference>
<dbReference type="Gene3D" id="1.10.530.10">
    <property type="match status" value="1"/>
</dbReference>
<reference evidence="1 2" key="1">
    <citation type="submission" date="2020-04" db="EMBL/GenBank/DDBJ databases">
        <title>Azohydromonas sp. isolated from soil.</title>
        <authorList>
            <person name="Dahal R.H."/>
        </authorList>
    </citation>
    <scope>NUCLEOTIDE SEQUENCE [LARGE SCALE GENOMIC DNA]</scope>
    <source>
        <strain evidence="1 2">G-1-1-14</strain>
    </source>
</reference>
<gene>
    <name evidence="1" type="ORF">HHL10_18715</name>
</gene>